<dbReference type="Pfam" id="PF09495">
    <property type="entry name" value="DUF2462"/>
    <property type="match status" value="1"/>
</dbReference>
<dbReference type="RefSeq" id="XP_026274655.1">
    <property type="nucleotide sequence ID" value="XM_026418870.2"/>
</dbReference>
<gene>
    <name evidence="3" type="primary">LOC113203917</name>
</gene>
<reference evidence="3" key="1">
    <citation type="submission" date="2025-08" db="UniProtKB">
        <authorList>
            <consortium name="RefSeq"/>
        </authorList>
    </citation>
    <scope>IDENTIFICATION</scope>
    <source>
        <tissue evidence="3">Whole organism</tissue>
    </source>
</reference>
<accession>A0A6J1S615</accession>
<feature type="region of interest" description="Disordered" evidence="1">
    <location>
        <begin position="1"/>
        <end position="36"/>
    </location>
</feature>
<organism evidence="2 3">
    <name type="scientific">Frankliniella occidentalis</name>
    <name type="common">Western flower thrips</name>
    <name type="synonym">Euthrips occidentalis</name>
    <dbReference type="NCBI Taxonomy" id="133901"/>
    <lineage>
        <taxon>Eukaryota</taxon>
        <taxon>Metazoa</taxon>
        <taxon>Ecdysozoa</taxon>
        <taxon>Arthropoda</taxon>
        <taxon>Hexapoda</taxon>
        <taxon>Insecta</taxon>
        <taxon>Pterygota</taxon>
        <taxon>Neoptera</taxon>
        <taxon>Paraneoptera</taxon>
        <taxon>Thysanoptera</taxon>
        <taxon>Terebrantia</taxon>
        <taxon>Thripoidea</taxon>
        <taxon>Thripidae</taxon>
        <taxon>Frankliniella</taxon>
    </lineage>
</organism>
<evidence type="ECO:0000256" key="1">
    <source>
        <dbReference type="SAM" id="MobiDB-lite"/>
    </source>
</evidence>
<dbReference type="KEGG" id="foc:113203917"/>
<feature type="compositionally biased region" description="Basic residues" evidence="1">
    <location>
        <begin position="17"/>
        <end position="30"/>
    </location>
</feature>
<name>A0A6J1S615_FRAOC</name>
<evidence type="ECO:0000313" key="3">
    <source>
        <dbReference type="RefSeq" id="XP_026274655.1"/>
    </source>
</evidence>
<dbReference type="GeneID" id="113203917"/>
<protein>
    <submittedName>
        <fullName evidence="3">Uncharacterized protein LOC113203917</fullName>
    </submittedName>
</protein>
<sequence>MAQGKSKTKAQLPANVKAKKKFSTKSKVISRARSNAPVAPKLTGKAVDAMKMKKAISKGVSEAMENELRAKAFDGKKSLLSKKEMADKAEASK</sequence>
<dbReference type="OrthoDB" id="8196961at2759"/>
<evidence type="ECO:0000313" key="2">
    <source>
        <dbReference type="Proteomes" id="UP000504606"/>
    </source>
</evidence>
<dbReference type="AlphaFoldDB" id="A0A6J1S615"/>
<keyword evidence="2" id="KW-1185">Reference proteome</keyword>
<dbReference type="InterPro" id="IPR019034">
    <property type="entry name" value="UPF0390"/>
</dbReference>
<dbReference type="Proteomes" id="UP000504606">
    <property type="component" value="Unplaced"/>
</dbReference>
<proteinExistence type="predicted"/>
<feature type="region of interest" description="Disordered" evidence="1">
    <location>
        <begin position="74"/>
        <end position="93"/>
    </location>
</feature>